<dbReference type="EMBL" id="FOYL01000001">
    <property type="protein sequence ID" value="SFQ95460.1"/>
    <property type="molecule type" value="Genomic_DNA"/>
</dbReference>
<evidence type="ECO:0000256" key="1">
    <source>
        <dbReference type="SAM" id="SignalP"/>
    </source>
</evidence>
<organism evidence="2 3">
    <name type="scientific">Lentzea waywayandensis</name>
    <dbReference type="NCBI Taxonomy" id="84724"/>
    <lineage>
        <taxon>Bacteria</taxon>
        <taxon>Bacillati</taxon>
        <taxon>Actinomycetota</taxon>
        <taxon>Actinomycetes</taxon>
        <taxon>Pseudonocardiales</taxon>
        <taxon>Pseudonocardiaceae</taxon>
        <taxon>Lentzea</taxon>
    </lineage>
</organism>
<dbReference type="AlphaFoldDB" id="A0A1I6CQP3"/>
<dbReference type="Proteomes" id="UP000198583">
    <property type="component" value="Unassembled WGS sequence"/>
</dbReference>
<accession>A0A1I6CQP3</accession>
<protein>
    <submittedName>
        <fullName evidence="2">Uncharacterized protein</fullName>
    </submittedName>
</protein>
<proteinExistence type="predicted"/>
<name>A0A1I6CQP3_9PSEU</name>
<evidence type="ECO:0000313" key="3">
    <source>
        <dbReference type="Proteomes" id="UP000198583"/>
    </source>
</evidence>
<feature type="signal peptide" evidence="1">
    <location>
        <begin position="1"/>
        <end position="31"/>
    </location>
</feature>
<dbReference type="PROSITE" id="PS51318">
    <property type="entry name" value="TAT"/>
    <property type="match status" value="1"/>
</dbReference>
<keyword evidence="3" id="KW-1185">Reference proteome</keyword>
<dbReference type="RefSeq" id="WP_093587732.1">
    <property type="nucleotide sequence ID" value="NZ_FOYL01000001.1"/>
</dbReference>
<keyword evidence="1" id="KW-0732">Signal</keyword>
<dbReference type="InterPro" id="IPR006311">
    <property type="entry name" value="TAT_signal"/>
</dbReference>
<evidence type="ECO:0000313" key="2">
    <source>
        <dbReference type="EMBL" id="SFQ95460.1"/>
    </source>
</evidence>
<sequence>MRTTLRRGFPALAALFGALALVLGLSGTASAASAEFYAPSIPWSTSTSPSQPWTNSTNICFGGGHCGGSGSNVIVRTPSAYISSVHVNVHDNVSNKHQGTVFVFVDNVLVGSADVLAAGSIHAFPVNRAGSTIKVTAAPHPSAWSDEVVLLGMLVL</sequence>
<gene>
    <name evidence="2" type="ORF">SAMN04488564_10197</name>
</gene>
<feature type="chain" id="PRO_5011584482" evidence="1">
    <location>
        <begin position="32"/>
        <end position="156"/>
    </location>
</feature>
<reference evidence="3" key="1">
    <citation type="submission" date="2016-10" db="EMBL/GenBank/DDBJ databases">
        <authorList>
            <person name="Varghese N."/>
            <person name="Submissions S."/>
        </authorList>
    </citation>
    <scope>NUCLEOTIDE SEQUENCE [LARGE SCALE GENOMIC DNA]</scope>
    <source>
        <strain evidence="3">DSM 44232</strain>
    </source>
</reference>